<dbReference type="InterPro" id="IPR000515">
    <property type="entry name" value="MetI-like"/>
</dbReference>
<evidence type="ECO:0000313" key="11">
    <source>
        <dbReference type="Proteomes" id="UP001199260"/>
    </source>
</evidence>
<dbReference type="PANTHER" id="PTHR43005">
    <property type="entry name" value="BLR7065 PROTEIN"/>
    <property type="match status" value="1"/>
</dbReference>
<feature type="transmembrane region" description="Helical" evidence="7">
    <location>
        <begin position="239"/>
        <end position="261"/>
    </location>
</feature>
<evidence type="ECO:0000259" key="9">
    <source>
        <dbReference type="PROSITE" id="PS50928"/>
    </source>
</evidence>
<evidence type="ECO:0000256" key="6">
    <source>
        <dbReference type="ARBA" id="ARBA00023136"/>
    </source>
</evidence>
<dbReference type="Pfam" id="PF00528">
    <property type="entry name" value="BPD_transp_1"/>
    <property type="match status" value="1"/>
</dbReference>
<dbReference type="Gene3D" id="1.10.3720.10">
    <property type="entry name" value="MetI-like"/>
    <property type="match status" value="1"/>
</dbReference>
<keyword evidence="2 7" id="KW-0813">Transport</keyword>
<feature type="transmembrane region" description="Helical" evidence="7">
    <location>
        <begin position="145"/>
        <end position="165"/>
    </location>
</feature>
<dbReference type="GO" id="GO:0005886">
    <property type="term" value="C:plasma membrane"/>
    <property type="evidence" value="ECO:0007669"/>
    <property type="project" value="UniProtKB-SubCell"/>
</dbReference>
<comment type="caution">
    <text evidence="10">The sequence shown here is derived from an EMBL/GenBank/DDBJ whole genome shotgun (WGS) entry which is preliminary data.</text>
</comment>
<name>A0AAW4XSI6_9BURK</name>
<keyword evidence="3" id="KW-1003">Cell membrane</keyword>
<keyword evidence="5 7" id="KW-1133">Transmembrane helix</keyword>
<evidence type="ECO:0000256" key="8">
    <source>
        <dbReference type="SAM" id="MobiDB-lite"/>
    </source>
</evidence>
<evidence type="ECO:0000256" key="2">
    <source>
        <dbReference type="ARBA" id="ARBA00022448"/>
    </source>
</evidence>
<dbReference type="PANTHER" id="PTHR43005:SF1">
    <property type="entry name" value="SPERMIDINE_PUTRESCINE TRANSPORT SYSTEM PERMEASE PROTEIN"/>
    <property type="match status" value="1"/>
</dbReference>
<dbReference type="CDD" id="cd06261">
    <property type="entry name" value="TM_PBP2"/>
    <property type="match status" value="1"/>
</dbReference>
<dbReference type="AlphaFoldDB" id="A0AAW4XSI6"/>
<keyword evidence="4 7" id="KW-0812">Transmembrane</keyword>
<feature type="transmembrane region" description="Helical" evidence="7">
    <location>
        <begin position="194"/>
        <end position="218"/>
    </location>
</feature>
<evidence type="ECO:0000256" key="7">
    <source>
        <dbReference type="RuleBase" id="RU363032"/>
    </source>
</evidence>
<keyword evidence="11" id="KW-1185">Reference proteome</keyword>
<comment type="similarity">
    <text evidence="7">Belongs to the binding-protein-dependent transport system permease family.</text>
</comment>
<evidence type="ECO:0000256" key="5">
    <source>
        <dbReference type="ARBA" id="ARBA00022989"/>
    </source>
</evidence>
<gene>
    <name evidence="10" type="ORF">LPW39_08155</name>
</gene>
<feature type="domain" description="ABC transmembrane type-1" evidence="9">
    <location>
        <begin position="108"/>
        <end position="320"/>
    </location>
</feature>
<feature type="transmembrane region" description="Helical" evidence="7">
    <location>
        <begin position="46"/>
        <end position="72"/>
    </location>
</feature>
<dbReference type="SUPFAM" id="SSF161098">
    <property type="entry name" value="MetI-like"/>
    <property type="match status" value="1"/>
</dbReference>
<dbReference type="RefSeq" id="WP_230773344.1">
    <property type="nucleotide sequence ID" value="NZ_JAJNCT010000009.1"/>
</dbReference>
<feature type="region of interest" description="Disordered" evidence="8">
    <location>
        <begin position="1"/>
        <end position="35"/>
    </location>
</feature>
<dbReference type="EMBL" id="JAJNCT010000009">
    <property type="protein sequence ID" value="MCD2165102.1"/>
    <property type="molecule type" value="Genomic_DNA"/>
</dbReference>
<comment type="subcellular location">
    <subcellularLocation>
        <location evidence="1 7">Cell membrane</location>
        <topology evidence="1 7">Multi-pass membrane protein</topology>
    </subcellularLocation>
</comment>
<evidence type="ECO:0000256" key="3">
    <source>
        <dbReference type="ARBA" id="ARBA00022475"/>
    </source>
</evidence>
<dbReference type="PROSITE" id="PS50928">
    <property type="entry name" value="ABC_TM1"/>
    <property type="match status" value="1"/>
</dbReference>
<reference evidence="10 11" key="1">
    <citation type="submission" date="2021-11" db="EMBL/GenBank/DDBJ databases">
        <title>Genome sequence.</title>
        <authorList>
            <person name="Sun Q."/>
        </authorList>
    </citation>
    <scope>NUCLEOTIDE SEQUENCE [LARGE SCALE GENOMIC DNA]</scope>
    <source>
        <strain evidence="10 11">KCTC 12005</strain>
    </source>
</reference>
<accession>A0AAW4XSI6</accession>
<evidence type="ECO:0000313" key="10">
    <source>
        <dbReference type="EMBL" id="MCD2165102.1"/>
    </source>
</evidence>
<organism evidence="10 11">
    <name type="scientific">Comamonas koreensis</name>
    <dbReference type="NCBI Taxonomy" id="160825"/>
    <lineage>
        <taxon>Bacteria</taxon>
        <taxon>Pseudomonadati</taxon>
        <taxon>Pseudomonadota</taxon>
        <taxon>Betaproteobacteria</taxon>
        <taxon>Burkholderiales</taxon>
        <taxon>Comamonadaceae</taxon>
        <taxon>Comamonas</taxon>
    </lineage>
</organism>
<proteinExistence type="inferred from homology"/>
<keyword evidence="6 7" id="KW-0472">Membrane</keyword>
<dbReference type="InterPro" id="IPR035906">
    <property type="entry name" value="MetI-like_sf"/>
</dbReference>
<evidence type="ECO:0000256" key="4">
    <source>
        <dbReference type="ARBA" id="ARBA00022692"/>
    </source>
</evidence>
<dbReference type="GO" id="GO:0055085">
    <property type="term" value="P:transmembrane transport"/>
    <property type="evidence" value="ECO:0007669"/>
    <property type="project" value="InterPro"/>
</dbReference>
<protein>
    <submittedName>
        <fullName evidence="10">Sugar ABC transporter permease</fullName>
    </submittedName>
</protein>
<sequence length="333" mass="36567">MPPTASIAPQALDTGPAQPLPLPRPTRGKHAETPATQRWQRASARAYGLGLAPALVVLAAITLLPLITLVVVSLTPLSLTDPAATFRFEQPAGNYVQLLQDQRFLDSLWVQAKLSSVGVLLQLLVGLGLALLLHSGSRVLAGLRTFFLIPMVLPPIVVALVWKIIYTPDISPLHALLEQWGWPVRSLIANPDTALWAIVVADVWQWFPFTMLMVLAQLQMVPRDPVDAARIDGANRWQVFVYIVLPYLQRTLVVCALFRLIDSFKAFPLLYVLTNGGPGTVTEVTNFYGFIQAFNFSYWGYGSAIAVVMLAIIFVLSALISRLGKANGERHAR</sequence>
<dbReference type="Proteomes" id="UP001199260">
    <property type="component" value="Unassembled WGS sequence"/>
</dbReference>
<evidence type="ECO:0000256" key="1">
    <source>
        <dbReference type="ARBA" id="ARBA00004651"/>
    </source>
</evidence>
<feature type="transmembrane region" description="Helical" evidence="7">
    <location>
        <begin position="298"/>
        <end position="320"/>
    </location>
</feature>
<feature type="transmembrane region" description="Helical" evidence="7">
    <location>
        <begin position="114"/>
        <end position="133"/>
    </location>
</feature>